<gene>
    <name evidence="7" type="ORF">ACHHYP_10496</name>
</gene>
<feature type="transmembrane region" description="Helical" evidence="6">
    <location>
        <begin position="136"/>
        <end position="156"/>
    </location>
</feature>
<dbReference type="STRING" id="1202772.A0A1V9YLD8"/>
<dbReference type="GO" id="GO:0016020">
    <property type="term" value="C:membrane"/>
    <property type="evidence" value="ECO:0007669"/>
    <property type="project" value="UniProtKB-SubCell"/>
</dbReference>
<evidence type="ECO:0008006" key="9">
    <source>
        <dbReference type="Google" id="ProtNLM"/>
    </source>
</evidence>
<evidence type="ECO:0000256" key="1">
    <source>
        <dbReference type="ARBA" id="ARBA00004141"/>
    </source>
</evidence>
<evidence type="ECO:0000256" key="6">
    <source>
        <dbReference type="SAM" id="Phobius"/>
    </source>
</evidence>
<reference evidence="7 8" key="1">
    <citation type="journal article" date="2014" name="Genome Biol. Evol.">
        <title>The secreted proteins of Achlya hypogyna and Thraustotheca clavata identify the ancestral oomycete secretome and reveal gene acquisitions by horizontal gene transfer.</title>
        <authorList>
            <person name="Misner I."/>
            <person name="Blouin N."/>
            <person name="Leonard G."/>
            <person name="Richards T.A."/>
            <person name="Lane C.E."/>
        </authorList>
    </citation>
    <scope>NUCLEOTIDE SEQUENCE [LARGE SCALE GENOMIC DNA]</scope>
    <source>
        <strain evidence="7 8">ATCC 48635</strain>
    </source>
</reference>
<accession>A0A1V9YLD8</accession>
<dbReference type="OrthoDB" id="5348404at2759"/>
<comment type="caution">
    <text evidence="7">The sequence shown here is derived from an EMBL/GenBank/DDBJ whole genome shotgun (WGS) entry which is preliminary data.</text>
</comment>
<dbReference type="AlphaFoldDB" id="A0A1V9YLD8"/>
<feature type="transmembrane region" description="Helical" evidence="6">
    <location>
        <begin position="79"/>
        <end position="98"/>
    </location>
</feature>
<organism evidence="7 8">
    <name type="scientific">Achlya hypogyna</name>
    <name type="common">Oomycete</name>
    <name type="synonym">Protoachlya hypogyna</name>
    <dbReference type="NCBI Taxonomy" id="1202772"/>
    <lineage>
        <taxon>Eukaryota</taxon>
        <taxon>Sar</taxon>
        <taxon>Stramenopiles</taxon>
        <taxon>Oomycota</taxon>
        <taxon>Saprolegniomycetes</taxon>
        <taxon>Saprolegniales</taxon>
        <taxon>Achlyaceae</taxon>
        <taxon>Achlya</taxon>
    </lineage>
</organism>
<feature type="transmembrane region" description="Helical" evidence="6">
    <location>
        <begin position="6"/>
        <end position="29"/>
    </location>
</feature>
<dbReference type="PANTHER" id="PTHR23423">
    <property type="entry name" value="ORGANIC SOLUTE TRANSPORTER-RELATED"/>
    <property type="match status" value="1"/>
</dbReference>
<keyword evidence="3 6" id="KW-1133">Transmembrane helix</keyword>
<proteinExistence type="predicted"/>
<evidence type="ECO:0000256" key="4">
    <source>
        <dbReference type="ARBA" id="ARBA00023136"/>
    </source>
</evidence>
<evidence type="ECO:0000256" key="5">
    <source>
        <dbReference type="SAM" id="MobiDB-lite"/>
    </source>
</evidence>
<dbReference type="Pfam" id="PF03619">
    <property type="entry name" value="Solute_trans_a"/>
    <property type="match status" value="1"/>
</dbReference>
<feature type="transmembrane region" description="Helical" evidence="6">
    <location>
        <begin position="41"/>
        <end position="59"/>
    </location>
</feature>
<keyword evidence="4 6" id="KW-0472">Membrane</keyword>
<dbReference type="SMART" id="SM01417">
    <property type="entry name" value="Solute_trans_a"/>
    <property type="match status" value="1"/>
</dbReference>
<dbReference type="InterPro" id="IPR005178">
    <property type="entry name" value="Ostalpha/TMEM184C"/>
</dbReference>
<evidence type="ECO:0000313" key="8">
    <source>
        <dbReference type="Proteomes" id="UP000243579"/>
    </source>
</evidence>
<evidence type="ECO:0000256" key="2">
    <source>
        <dbReference type="ARBA" id="ARBA00022692"/>
    </source>
</evidence>
<feature type="region of interest" description="Disordered" evidence="5">
    <location>
        <begin position="356"/>
        <end position="399"/>
    </location>
</feature>
<name>A0A1V9YLD8_ACHHY</name>
<dbReference type="Proteomes" id="UP000243579">
    <property type="component" value="Unassembled WGS sequence"/>
</dbReference>
<protein>
    <recommendedName>
        <fullName evidence="9">Transmembrane protein</fullName>
    </recommendedName>
</protein>
<feature type="transmembrane region" description="Helical" evidence="6">
    <location>
        <begin position="168"/>
        <end position="193"/>
    </location>
</feature>
<comment type="subcellular location">
    <subcellularLocation>
        <location evidence="1">Membrane</location>
        <topology evidence="1">Multi-pass membrane protein</topology>
    </subcellularLocation>
</comment>
<dbReference type="EMBL" id="JNBR01001503">
    <property type="protein sequence ID" value="OQR86496.1"/>
    <property type="molecule type" value="Genomic_DNA"/>
</dbReference>
<keyword evidence="8" id="KW-1185">Reference proteome</keyword>
<sequence>MEILTIAFAISATLTLLTVLFSGWEVWTHLLYNPEAGIRRYIIRILIMVPIYAVTSYLALTIPEYKVYFETIRDFYEAFALHSFYYFMIEFLGGQAVLAQRLLSHKQQTHHAGGFQLCLSTWKMGPEFVAKNTWGILQYIPCKIFITVMTYVSIIFDFYGEGQYTNPFVAYGYLTVLLTVSQTWALYCLLLFYHGCHEELLPMKPFPKFIAIKAIIFFTFWQSCMISMFSRFGVISESWHIRCEEIHTDPITGATTYEHCWEPAEIGGALNNFIVCLEMLIFTVVHHYAFNIEDFIRMEQEKNHGDPAKHSLKENLVDNFLLTINLFDIRDNIQEAQGPLLTEMQRLALAFDDPTQPLPPVAKAPPAAPVLRRPAESSEPAVTHRSLARQYDLLPQDSL</sequence>
<evidence type="ECO:0000313" key="7">
    <source>
        <dbReference type="EMBL" id="OQR86496.1"/>
    </source>
</evidence>
<feature type="compositionally biased region" description="Pro residues" evidence="5">
    <location>
        <begin position="356"/>
        <end position="368"/>
    </location>
</feature>
<keyword evidence="2 6" id="KW-0812">Transmembrane</keyword>
<evidence type="ECO:0000256" key="3">
    <source>
        <dbReference type="ARBA" id="ARBA00022989"/>
    </source>
</evidence>